<keyword evidence="1" id="KW-0732">Signal</keyword>
<feature type="signal peptide" evidence="1">
    <location>
        <begin position="1"/>
        <end position="29"/>
    </location>
</feature>
<proteinExistence type="predicted"/>
<evidence type="ECO:0000313" key="4">
    <source>
        <dbReference type="Proteomes" id="UP000280405"/>
    </source>
</evidence>
<name>A0A3A8FAS7_9GAMM</name>
<comment type="caution">
    <text evidence="3">The sequence shown here is derived from an EMBL/GenBank/DDBJ whole genome shotgun (WGS) entry which is preliminary data.</text>
</comment>
<dbReference type="InterPro" id="IPR046158">
    <property type="entry name" value="DUF6160"/>
</dbReference>
<organism evidence="3 4">
    <name type="scientific">Acinetobacter rongchengensis</name>
    <dbReference type="NCBI Taxonomy" id="2419601"/>
    <lineage>
        <taxon>Bacteria</taxon>
        <taxon>Pseudomonadati</taxon>
        <taxon>Pseudomonadota</taxon>
        <taxon>Gammaproteobacteria</taxon>
        <taxon>Moraxellales</taxon>
        <taxon>Moraxellaceae</taxon>
        <taxon>Acinetobacter</taxon>
    </lineage>
</organism>
<feature type="chain" id="PRO_5017189065" description="DUF6160 domain-containing protein" evidence="1">
    <location>
        <begin position="30"/>
        <end position="798"/>
    </location>
</feature>
<gene>
    <name evidence="3" type="ORF">D7V20_03400</name>
</gene>
<dbReference type="Pfam" id="PF19657">
    <property type="entry name" value="DUF6160"/>
    <property type="match status" value="1"/>
</dbReference>
<dbReference type="EMBL" id="RAXT01000003">
    <property type="protein sequence ID" value="RKG40130.1"/>
    <property type="molecule type" value="Genomic_DNA"/>
</dbReference>
<dbReference type="AlphaFoldDB" id="A0A3A8FAS7"/>
<sequence length="798" mass="84621">MKKKNVIHKAFALSALSVSIILLSQPVFALEELTDQALSNVNGQDGVDLSIDFDRANFDKFYWEDKAGSAADIEQNLRANANNVIFSGMGGAQPGVNLKFNAGSEGTKTGLDAQLVLKPFTMAIDSWTLCDTAATPSCGGSLGSLGLQVASPLSIRLTTPNGIFSASEQAALKLGLNNLNLFIGQKQNLAALTQNQLLSKLNFNLSGKGFITIDPAKGLLITTNQYSATTTKSHTPSGTLGYVDFDRVDDPNKSTIPTAQYGTYAATNSGINIELSTVKNAAAGVYDASAAKGLIRVGASGRIVDGTLQVRGISAAGKINPTDNNLTNTHELNNVLGFANQGATTASNSTVIGSSGIGFRMRGSFTNLGDQMLTGAKTGEATTLEIGGAGNNSYGFEFSNLTPLISGSTERAYFDSGDIFLNLANTQTIRLPENSVLRTARFGGIAGQYLTSTNDYIQKIHNDAVNPYSLILAIRGMNFQALSRQGRFTSSTGVSTANAFTNQNNYWGLALPIYNLNANLATYAKSYTGDIFGLTNGIVTKSTVTDSQRLGLALALSTEGRDAAGSKTTSIMVIDGSPVSTNGNKPTDYYLGLRNIDMLLRGYGSMGFENGNVNLTMPDLLMVMSAELAAGYLPGAKYKSYAYTSPLDNFKLTNDILLGIKIKMLGDMGFALIPNNATADGNALTIVGDYKLTDGAIQLSDPVDGSMMGLDNISGKIRFNNSIVIGKNTTDYTVDKQGNVAFNYALNFNPDKNPNEVFRVKDINFYPPNSANTTGQRLGEMVMTGGRLSSSLTLTPRN</sequence>
<dbReference type="OrthoDB" id="6704624at2"/>
<protein>
    <recommendedName>
        <fullName evidence="2">DUF6160 domain-containing protein</fullName>
    </recommendedName>
</protein>
<evidence type="ECO:0000259" key="2">
    <source>
        <dbReference type="Pfam" id="PF19657"/>
    </source>
</evidence>
<keyword evidence="4" id="KW-1185">Reference proteome</keyword>
<dbReference type="RefSeq" id="WP_120382923.1">
    <property type="nucleotide sequence ID" value="NZ_RAXT01000003.1"/>
</dbReference>
<evidence type="ECO:0000256" key="1">
    <source>
        <dbReference type="SAM" id="SignalP"/>
    </source>
</evidence>
<feature type="domain" description="DUF6160" evidence="2">
    <location>
        <begin position="10"/>
        <end position="70"/>
    </location>
</feature>
<dbReference type="Proteomes" id="UP000280405">
    <property type="component" value="Unassembled WGS sequence"/>
</dbReference>
<accession>A0A3A8FAS7</accession>
<reference evidence="3 4" key="1">
    <citation type="submission" date="2018-09" db="EMBL/GenBank/DDBJ databases">
        <title>The draft genome of Acinetobacter spp. strains.</title>
        <authorList>
            <person name="Qin J."/>
            <person name="Feng Y."/>
            <person name="Zong Z."/>
        </authorList>
    </citation>
    <scope>NUCLEOTIDE SEQUENCE [LARGE SCALE GENOMIC DNA]</scope>
    <source>
        <strain evidence="3 4">WCHAc060115</strain>
    </source>
</reference>
<evidence type="ECO:0000313" key="3">
    <source>
        <dbReference type="EMBL" id="RKG40130.1"/>
    </source>
</evidence>